<evidence type="ECO:0000256" key="7">
    <source>
        <dbReference type="ARBA" id="ARBA00023187"/>
    </source>
</evidence>
<dbReference type="PANTHER" id="PTHR10501">
    <property type="entry name" value="U1 SMALL NUCLEAR RIBONUCLEOPROTEIN A/U2 SMALL NUCLEAR RIBONUCLEOPROTEIN B"/>
    <property type="match status" value="1"/>
</dbReference>
<feature type="compositionally biased region" description="Polar residues" evidence="11">
    <location>
        <begin position="126"/>
        <end position="139"/>
    </location>
</feature>
<gene>
    <name evidence="13" type="ORF">FCC1311_108102</name>
</gene>
<dbReference type="EMBL" id="BEYU01000203">
    <property type="protein sequence ID" value="GBG34589.1"/>
    <property type="molecule type" value="Genomic_DNA"/>
</dbReference>
<dbReference type="GO" id="GO:0003723">
    <property type="term" value="F:RNA binding"/>
    <property type="evidence" value="ECO:0007669"/>
    <property type="project" value="UniProtKB-UniRule"/>
</dbReference>
<dbReference type="FunCoup" id="A0A2R5GW85">
    <property type="interactions" value="404"/>
</dbReference>
<keyword evidence="9 13" id="KW-0687">Ribonucleoprotein</keyword>
<dbReference type="SMART" id="SM00360">
    <property type="entry name" value="RRM"/>
    <property type="match status" value="2"/>
</dbReference>
<evidence type="ECO:0000256" key="1">
    <source>
        <dbReference type="ARBA" id="ARBA00004123"/>
    </source>
</evidence>
<dbReference type="CDD" id="cd12246">
    <property type="entry name" value="RRM1_U1A_like"/>
    <property type="match status" value="1"/>
</dbReference>
<name>A0A2R5GW85_9STRA</name>
<evidence type="ECO:0000256" key="4">
    <source>
        <dbReference type="ARBA" id="ARBA00022728"/>
    </source>
</evidence>
<dbReference type="SUPFAM" id="SSF54928">
    <property type="entry name" value="RNA-binding domain, RBD"/>
    <property type="match status" value="1"/>
</dbReference>
<dbReference type="GO" id="GO:0030532">
    <property type="term" value="C:small nuclear ribonucleoprotein complex"/>
    <property type="evidence" value="ECO:0007669"/>
    <property type="project" value="UniProtKB-ARBA"/>
</dbReference>
<evidence type="ECO:0000256" key="5">
    <source>
        <dbReference type="ARBA" id="ARBA00022737"/>
    </source>
</evidence>
<keyword evidence="14" id="KW-1185">Reference proteome</keyword>
<dbReference type="OrthoDB" id="277802at2759"/>
<organism evidence="13 14">
    <name type="scientific">Hondaea fermentalgiana</name>
    <dbReference type="NCBI Taxonomy" id="2315210"/>
    <lineage>
        <taxon>Eukaryota</taxon>
        <taxon>Sar</taxon>
        <taxon>Stramenopiles</taxon>
        <taxon>Bigyra</taxon>
        <taxon>Labyrinthulomycetes</taxon>
        <taxon>Thraustochytrida</taxon>
        <taxon>Thraustochytriidae</taxon>
        <taxon>Hondaea</taxon>
    </lineage>
</organism>
<dbReference type="AlphaFoldDB" id="A0A2R5GW85"/>
<dbReference type="GO" id="GO:0005681">
    <property type="term" value="C:spliceosomal complex"/>
    <property type="evidence" value="ECO:0007669"/>
    <property type="project" value="UniProtKB-KW"/>
</dbReference>
<keyword evidence="5" id="KW-0677">Repeat</keyword>
<comment type="subcellular location">
    <subcellularLocation>
        <location evidence="1">Nucleus</location>
    </subcellularLocation>
</comment>
<evidence type="ECO:0000313" key="14">
    <source>
        <dbReference type="Proteomes" id="UP000241890"/>
    </source>
</evidence>
<evidence type="ECO:0000256" key="11">
    <source>
        <dbReference type="SAM" id="MobiDB-lite"/>
    </source>
</evidence>
<evidence type="ECO:0000256" key="8">
    <source>
        <dbReference type="ARBA" id="ARBA00023242"/>
    </source>
</evidence>
<dbReference type="GO" id="GO:0008380">
    <property type="term" value="P:RNA splicing"/>
    <property type="evidence" value="ECO:0007669"/>
    <property type="project" value="UniProtKB-KW"/>
</dbReference>
<comment type="caution">
    <text evidence="13">The sequence shown here is derived from an EMBL/GenBank/DDBJ whole genome shotgun (WGS) entry which is preliminary data.</text>
</comment>
<dbReference type="InterPro" id="IPR012677">
    <property type="entry name" value="Nucleotide-bd_a/b_plait_sf"/>
</dbReference>
<dbReference type="InParanoid" id="A0A2R5GW85"/>
<evidence type="ECO:0000313" key="13">
    <source>
        <dbReference type="EMBL" id="GBG34589.1"/>
    </source>
</evidence>
<feature type="domain" description="RRM" evidence="12">
    <location>
        <begin position="165"/>
        <end position="238"/>
    </location>
</feature>
<sequence length="238" mass="26279">METPSHTLYLRGLEEKVHPDRIKLMLYTAFSRYGTILDIVCSRRNKLRGQAWIIFKEVLQATEAKKAMTGATMYGKEIRIEYAKTKSDVIARLDGTFKPRVKRKPEDGATQGPKRPDAAPAKMIKSDTNGSQEPTSAAESGSVPMDTSEGPINPAQPEVEAPPHKVLFLQNLPSEASKEALEILFKQFPGLEGVRYFAAKNVAFVDFDSVENAKLAKDGSQGFKLTATHEVHAAFAKQ</sequence>
<dbReference type="PROSITE" id="PS50102">
    <property type="entry name" value="RRM"/>
    <property type="match status" value="2"/>
</dbReference>
<dbReference type="InterPro" id="IPR000504">
    <property type="entry name" value="RRM_dom"/>
</dbReference>
<comment type="similarity">
    <text evidence="2">Belongs to the RRM U1 A/B'' family.</text>
</comment>
<keyword evidence="8" id="KW-0539">Nucleus</keyword>
<dbReference type="Gene3D" id="3.30.70.330">
    <property type="match status" value="2"/>
</dbReference>
<feature type="domain" description="RRM" evidence="12">
    <location>
        <begin position="6"/>
        <end position="85"/>
    </location>
</feature>
<dbReference type="FunFam" id="3.30.70.330:FF:000039">
    <property type="entry name" value="U1 small nuclear ribonucleoprotein A"/>
    <property type="match status" value="1"/>
</dbReference>
<accession>A0A2R5GW85</accession>
<evidence type="ECO:0000256" key="9">
    <source>
        <dbReference type="ARBA" id="ARBA00023274"/>
    </source>
</evidence>
<evidence type="ECO:0000259" key="12">
    <source>
        <dbReference type="PROSITE" id="PS50102"/>
    </source>
</evidence>
<keyword evidence="7" id="KW-0508">mRNA splicing</keyword>
<dbReference type="GO" id="GO:0006397">
    <property type="term" value="P:mRNA processing"/>
    <property type="evidence" value="ECO:0007669"/>
    <property type="project" value="UniProtKB-KW"/>
</dbReference>
<dbReference type="Proteomes" id="UP000241890">
    <property type="component" value="Unassembled WGS sequence"/>
</dbReference>
<evidence type="ECO:0000256" key="3">
    <source>
        <dbReference type="ARBA" id="ARBA00022664"/>
    </source>
</evidence>
<proteinExistence type="inferred from homology"/>
<keyword evidence="6 10" id="KW-0694">RNA-binding</keyword>
<evidence type="ECO:0000256" key="10">
    <source>
        <dbReference type="PROSITE-ProRule" id="PRU00176"/>
    </source>
</evidence>
<evidence type="ECO:0000256" key="2">
    <source>
        <dbReference type="ARBA" id="ARBA00007243"/>
    </source>
</evidence>
<dbReference type="FunFam" id="3.30.70.330:FF:000029">
    <property type="entry name" value="U2 small nuclear ribonucleoprotein B"/>
    <property type="match status" value="1"/>
</dbReference>
<protein>
    <submittedName>
        <fullName evidence="13">U1 small nuclear ribonucleoprotein A</fullName>
    </submittedName>
</protein>
<feature type="region of interest" description="Disordered" evidence="11">
    <location>
        <begin position="96"/>
        <end position="159"/>
    </location>
</feature>
<reference evidence="13 14" key="1">
    <citation type="submission" date="2017-12" db="EMBL/GenBank/DDBJ databases">
        <title>Sequencing, de novo assembly and annotation of complete genome of a new Thraustochytrid species, strain FCC1311.</title>
        <authorList>
            <person name="Sedici K."/>
            <person name="Godart F."/>
            <person name="Aiese Cigliano R."/>
            <person name="Sanseverino W."/>
            <person name="Barakat M."/>
            <person name="Ortet P."/>
            <person name="Marechal E."/>
            <person name="Cagnac O."/>
            <person name="Amato A."/>
        </authorList>
    </citation>
    <scope>NUCLEOTIDE SEQUENCE [LARGE SCALE GENOMIC DNA]</scope>
</reference>
<dbReference type="CDD" id="cd12247">
    <property type="entry name" value="RRM2_U1A_like"/>
    <property type="match status" value="1"/>
</dbReference>
<keyword evidence="4" id="KW-0747">Spliceosome</keyword>
<keyword evidence="3" id="KW-0507">mRNA processing</keyword>
<evidence type="ECO:0000256" key="6">
    <source>
        <dbReference type="ARBA" id="ARBA00022884"/>
    </source>
</evidence>
<dbReference type="Pfam" id="PF00076">
    <property type="entry name" value="RRM_1"/>
    <property type="match status" value="2"/>
</dbReference>
<dbReference type="InterPro" id="IPR035979">
    <property type="entry name" value="RBD_domain_sf"/>
</dbReference>